<evidence type="ECO:0000256" key="1">
    <source>
        <dbReference type="ARBA" id="ARBA00002791"/>
    </source>
</evidence>
<dbReference type="PANTHER" id="PTHR12692">
    <property type="entry name" value="DOLICHYL-DIPHOSPHOOLIGOSACCHARIDE--PROTEIN GLYCOSYLTRANSFERASE-RELATED"/>
    <property type="match status" value="1"/>
</dbReference>
<keyword evidence="5" id="KW-0732">Signal</keyword>
<evidence type="ECO:0000256" key="2">
    <source>
        <dbReference type="ARBA" id="ARBA00004477"/>
    </source>
</evidence>
<comment type="similarity">
    <text evidence="3">Belongs to the OST3/OST6 family.</text>
</comment>
<proteinExistence type="evidence at transcript level"/>
<sequence length="344" mass="38430">MGKQGMGVLVVVGMVSMLLMATAVRGRWEWEEEEEELVNMQSRSRAGVIHLDDSSLERFAVKAKSRSYSLVIFFDAVQLRDKPELRLDLLRTEFELVASAFLKNNHGQPSATKVFFCDIEFGESQASFGNFGANTLPHIRHVGPGNTKLKDAESMEQNEMARTAEGIAAFVESKTKFRVGPIERPPPISKKQVVFVGGVLVLAAPFVIKRILTQDTPLHDPKVWLASAVFIYFFSVSGAMHNIIRKMPLFMADKNDPNSLVFFIQGSGVQLGAEGFAVGFLYTLVGLLLAFVTHFLVYVKSQNAQRLFMLITMAVSFWAVRKVISLDNWKTGYGIHGFWPSAWE</sequence>
<name>D5A9F5_PICSI</name>
<accession>D5A9F5</accession>
<evidence type="ECO:0000313" key="10">
    <source>
        <dbReference type="EMBL" id="ADE76174.1"/>
    </source>
</evidence>
<dbReference type="Gene3D" id="3.40.30.10">
    <property type="entry name" value="Glutaredoxin"/>
    <property type="match status" value="1"/>
</dbReference>
<feature type="transmembrane region" description="Helical" evidence="9">
    <location>
        <begin position="193"/>
        <end position="212"/>
    </location>
</feature>
<evidence type="ECO:0000256" key="6">
    <source>
        <dbReference type="ARBA" id="ARBA00022824"/>
    </source>
</evidence>
<comment type="function">
    <text evidence="1">Subunit of the oligosaccharyl transferase (OST) complex that catalyzes the initial transfer of a defined glycan (Glc(3)Man(9)GlcNAc(2) in eukaryotes) from the lipid carrier dolichol-pyrophosphate to an asparagine residue within an Asn-X-Ser/Thr consensus motif in nascent polypeptide chains, the first step in protein N-glycosylation. N-glycosylation occurs cotranslationally and the complex associates with the Sec61 complex at the channel-forming translocon complex that mediates protein translocation across the endoplasmic reticulum (ER). All subunits are required for a maximal enzyme activity.</text>
</comment>
<organism evidence="10">
    <name type="scientific">Picea sitchensis</name>
    <name type="common">Sitka spruce</name>
    <name type="synonym">Pinus sitchensis</name>
    <dbReference type="NCBI Taxonomy" id="3332"/>
    <lineage>
        <taxon>Eukaryota</taxon>
        <taxon>Viridiplantae</taxon>
        <taxon>Streptophyta</taxon>
        <taxon>Embryophyta</taxon>
        <taxon>Tracheophyta</taxon>
        <taxon>Spermatophyta</taxon>
        <taxon>Pinopsida</taxon>
        <taxon>Pinidae</taxon>
        <taxon>Conifers I</taxon>
        <taxon>Pinales</taxon>
        <taxon>Pinaceae</taxon>
        <taxon>Picea</taxon>
    </lineage>
</organism>
<evidence type="ECO:0008006" key="11">
    <source>
        <dbReference type="Google" id="ProtNLM"/>
    </source>
</evidence>
<dbReference type="PANTHER" id="PTHR12692:SF0">
    <property type="entry name" value="GH11935P"/>
    <property type="match status" value="1"/>
</dbReference>
<evidence type="ECO:0000256" key="7">
    <source>
        <dbReference type="ARBA" id="ARBA00022989"/>
    </source>
</evidence>
<evidence type="ECO:0000256" key="3">
    <source>
        <dbReference type="ARBA" id="ARBA00009561"/>
    </source>
</evidence>
<dbReference type="AlphaFoldDB" id="D5A9F5"/>
<dbReference type="InterPro" id="IPR021149">
    <property type="entry name" value="OligosaccharylTrfase_OST3/OST6"/>
</dbReference>
<feature type="transmembrane region" description="Helical" evidence="9">
    <location>
        <begin position="224"/>
        <end position="244"/>
    </location>
</feature>
<comment type="subcellular location">
    <subcellularLocation>
        <location evidence="2">Endoplasmic reticulum membrane</location>
        <topology evidence="2">Multi-pass membrane protein</topology>
    </subcellularLocation>
</comment>
<dbReference type="OMA" id="VLFGMYS"/>
<evidence type="ECO:0000256" key="8">
    <source>
        <dbReference type="ARBA" id="ARBA00023136"/>
    </source>
</evidence>
<dbReference type="EMBL" id="BT122825">
    <property type="protein sequence ID" value="ADE76174.1"/>
    <property type="molecule type" value="mRNA"/>
</dbReference>
<keyword evidence="4 9" id="KW-0812">Transmembrane</keyword>
<evidence type="ECO:0000256" key="4">
    <source>
        <dbReference type="ARBA" id="ARBA00022692"/>
    </source>
</evidence>
<dbReference type="GO" id="GO:0008250">
    <property type="term" value="C:oligosaccharyltransferase complex"/>
    <property type="evidence" value="ECO:0007669"/>
    <property type="project" value="TreeGrafter"/>
</dbReference>
<keyword evidence="8 9" id="KW-0472">Membrane</keyword>
<evidence type="ECO:0000256" key="5">
    <source>
        <dbReference type="ARBA" id="ARBA00022729"/>
    </source>
</evidence>
<dbReference type="Pfam" id="PF04756">
    <property type="entry name" value="OST3_OST6"/>
    <property type="match status" value="1"/>
</dbReference>
<dbReference type="GO" id="GO:0018279">
    <property type="term" value="P:protein N-linked glycosylation via asparagine"/>
    <property type="evidence" value="ECO:0007669"/>
    <property type="project" value="TreeGrafter"/>
</dbReference>
<evidence type="ECO:0000256" key="9">
    <source>
        <dbReference type="SAM" id="Phobius"/>
    </source>
</evidence>
<protein>
    <recommendedName>
        <fullName evidence="11">Dolichyl-diphosphooligosaccharide--protein glycosyltransferase subunit 3B</fullName>
    </recommendedName>
</protein>
<reference evidence="10" key="1">
    <citation type="submission" date="2010-04" db="EMBL/GenBank/DDBJ databases">
        <authorList>
            <person name="Reid K.E."/>
            <person name="Liao N."/>
            <person name="Chan S."/>
            <person name="Docking R."/>
            <person name="Taylor G."/>
            <person name="Moore R."/>
            <person name="Mayo M."/>
            <person name="Munro S."/>
            <person name="King J."/>
            <person name="Yanchuk A."/>
            <person name="Holt R."/>
            <person name="Jones S."/>
            <person name="Marra M."/>
            <person name="Ritland C.E."/>
            <person name="Ritland K."/>
            <person name="Bohlmann J."/>
        </authorList>
    </citation>
    <scope>NUCLEOTIDE SEQUENCE</scope>
    <source>
        <tissue evidence="10">Bud</tissue>
    </source>
</reference>
<feature type="transmembrane region" description="Helical" evidence="9">
    <location>
        <begin position="6"/>
        <end position="24"/>
    </location>
</feature>
<keyword evidence="6" id="KW-0256">Endoplasmic reticulum</keyword>
<feature type="transmembrane region" description="Helical" evidence="9">
    <location>
        <begin position="276"/>
        <end position="297"/>
    </location>
</feature>
<keyword evidence="7 9" id="KW-1133">Transmembrane helix</keyword>